<dbReference type="Pfam" id="PF08545">
    <property type="entry name" value="ACP_syn_III"/>
    <property type="match status" value="1"/>
</dbReference>
<dbReference type="CDD" id="cd00830">
    <property type="entry name" value="KAS_III"/>
    <property type="match status" value="1"/>
</dbReference>
<keyword evidence="1" id="KW-0808">Transferase</keyword>
<accession>A0ABN1M4F1</accession>
<evidence type="ECO:0000313" key="5">
    <source>
        <dbReference type="EMBL" id="GAA0864146.1"/>
    </source>
</evidence>
<dbReference type="EMBL" id="BAAAFE010000007">
    <property type="protein sequence ID" value="GAA0864146.1"/>
    <property type="molecule type" value="Genomic_DNA"/>
</dbReference>
<name>A0ABN1M4F1_9SPHN</name>
<dbReference type="Proteomes" id="UP001500738">
    <property type="component" value="Unassembled WGS sequence"/>
</dbReference>
<dbReference type="Pfam" id="PF08541">
    <property type="entry name" value="ACP_syn_III_C"/>
    <property type="match status" value="1"/>
</dbReference>
<dbReference type="Gene3D" id="3.40.47.10">
    <property type="match status" value="1"/>
</dbReference>
<evidence type="ECO:0000256" key="2">
    <source>
        <dbReference type="ARBA" id="ARBA00023315"/>
    </source>
</evidence>
<protein>
    <submittedName>
        <fullName evidence="5">Ketoacyl-ACP synthase III</fullName>
    </submittedName>
</protein>
<gene>
    <name evidence="5" type="ORF">GCM10009115_17500</name>
</gene>
<dbReference type="PANTHER" id="PTHR34069:SF2">
    <property type="entry name" value="BETA-KETOACYL-[ACYL-CARRIER-PROTEIN] SYNTHASE III"/>
    <property type="match status" value="1"/>
</dbReference>
<feature type="domain" description="Beta-ketoacyl-[acyl-carrier-protein] synthase III N-terminal" evidence="4">
    <location>
        <begin position="122"/>
        <end position="196"/>
    </location>
</feature>
<keyword evidence="6" id="KW-1185">Reference proteome</keyword>
<proteinExistence type="predicted"/>
<dbReference type="RefSeq" id="WP_215353266.1">
    <property type="nucleotide sequence ID" value="NZ_BAAAFE010000007.1"/>
</dbReference>
<dbReference type="SUPFAM" id="SSF53901">
    <property type="entry name" value="Thiolase-like"/>
    <property type="match status" value="1"/>
</dbReference>
<evidence type="ECO:0000259" key="3">
    <source>
        <dbReference type="Pfam" id="PF08541"/>
    </source>
</evidence>
<dbReference type="InterPro" id="IPR013751">
    <property type="entry name" value="ACP_syn_III_N"/>
</dbReference>
<sequence length="349" mass="37524">MQPDQQRAELRFANASIRGIVTTVGDRMVDFVAEAPSMGLSEADVARLQRAIGLNRRQIVSGDETTSDLCAHSARRLFEGCGISPQDCQGLIFVTQTPDYAAPATAISLATRLGMPITSLAFDMRLGCSGFVYGLATAFSLVESGLDRVLLCVGDVASKFVDPTDHAIAPIMGDAGAAILIERRPSASSFQFYSDGSGERALIIPNSGVRKAPEDEGMPQLMHMDGASVFNFTLQRVPSMITDILEFGAKEPDAIDYFVLHQPNKYILKNIQKRMKVDDARLPSDTQSVYGNQNSASIPGTISGFLSDDYSSRRLTSLFAGFGIGLSWAAAIVETDAIYAPATFTGIKD</sequence>
<reference evidence="5 6" key="1">
    <citation type="journal article" date="2019" name="Int. J. Syst. Evol. Microbiol.">
        <title>The Global Catalogue of Microorganisms (GCM) 10K type strain sequencing project: providing services to taxonomists for standard genome sequencing and annotation.</title>
        <authorList>
            <consortium name="The Broad Institute Genomics Platform"/>
            <consortium name="The Broad Institute Genome Sequencing Center for Infectious Disease"/>
            <person name="Wu L."/>
            <person name="Ma J."/>
        </authorList>
    </citation>
    <scope>NUCLEOTIDE SEQUENCE [LARGE SCALE GENOMIC DNA]</scope>
    <source>
        <strain evidence="5 6">JCM 15910</strain>
    </source>
</reference>
<evidence type="ECO:0000259" key="4">
    <source>
        <dbReference type="Pfam" id="PF08545"/>
    </source>
</evidence>
<evidence type="ECO:0000256" key="1">
    <source>
        <dbReference type="ARBA" id="ARBA00022679"/>
    </source>
</evidence>
<evidence type="ECO:0000313" key="6">
    <source>
        <dbReference type="Proteomes" id="UP001500738"/>
    </source>
</evidence>
<dbReference type="PANTHER" id="PTHR34069">
    <property type="entry name" value="3-OXOACYL-[ACYL-CARRIER-PROTEIN] SYNTHASE 3"/>
    <property type="match status" value="1"/>
</dbReference>
<keyword evidence="2" id="KW-0012">Acyltransferase</keyword>
<comment type="caution">
    <text evidence="5">The sequence shown here is derived from an EMBL/GenBank/DDBJ whole genome shotgun (WGS) entry which is preliminary data.</text>
</comment>
<feature type="domain" description="Beta-ketoacyl-[acyl-carrier-protein] synthase III C-terminal" evidence="3">
    <location>
        <begin position="251"/>
        <end position="334"/>
    </location>
</feature>
<organism evidence="5 6">
    <name type="scientific">Sphingopyxis soli</name>
    <dbReference type="NCBI Taxonomy" id="592051"/>
    <lineage>
        <taxon>Bacteria</taxon>
        <taxon>Pseudomonadati</taxon>
        <taxon>Pseudomonadota</taxon>
        <taxon>Alphaproteobacteria</taxon>
        <taxon>Sphingomonadales</taxon>
        <taxon>Sphingomonadaceae</taxon>
        <taxon>Sphingopyxis</taxon>
    </lineage>
</organism>
<dbReference type="InterPro" id="IPR016039">
    <property type="entry name" value="Thiolase-like"/>
</dbReference>
<dbReference type="InterPro" id="IPR013747">
    <property type="entry name" value="ACP_syn_III_C"/>
</dbReference>